<sequence length="415" mass="47180">MLLSCPERYNHQYLRRISDFKDGINMSQEQAALYLYCQQQAAARNYWLMLQALNATPSLASVTAASTVPTLQQRDSNEIKCDKLHNTIISSKKCAEKAAESILDLKQKVWDTDACTPKTEPSITSSKISALCSSEEIPSPSSLLCSPASSDSDRLSTAKERVEDDEEMVYVDVESIEDKVAAKGQRKAHIEFYRKLKALRQREKVLECQLCHDKIENREHTVRTHVHSHSDTALYRCKMCGAESKEQSAMFAHTNRCHPNKTNVCFEDRRDMNCLSNILLRCFPRVTPKARVSYNEVVDRIWKNIELNSLKQLVCAICSNNVQVQKSSISRHAYNHPHYRCKRCKSVCAGEAGIVGHCKQLHLIDDPKVHRDYNACTAADVMVSVIKKCFPALTDDSTPCLQQQQEQEQHQQQQQ</sequence>
<name>A0A0N4VII3_ENTVE</name>
<protein>
    <submittedName>
        <fullName evidence="4">C2H2-type domain-containing protein</fullName>
    </submittedName>
</protein>
<organism evidence="4">
    <name type="scientific">Enterobius vermicularis</name>
    <name type="common">Human pinworm</name>
    <dbReference type="NCBI Taxonomy" id="51028"/>
    <lineage>
        <taxon>Eukaryota</taxon>
        <taxon>Metazoa</taxon>
        <taxon>Ecdysozoa</taxon>
        <taxon>Nematoda</taxon>
        <taxon>Chromadorea</taxon>
        <taxon>Rhabditida</taxon>
        <taxon>Spirurina</taxon>
        <taxon>Oxyuridomorpha</taxon>
        <taxon>Oxyuroidea</taxon>
        <taxon>Oxyuridae</taxon>
        <taxon>Enterobius</taxon>
    </lineage>
</organism>
<evidence type="ECO:0000313" key="2">
    <source>
        <dbReference type="EMBL" id="VDD95228.1"/>
    </source>
</evidence>
<proteinExistence type="predicted"/>
<dbReference type="AlphaFoldDB" id="A0A0N4VII3"/>
<dbReference type="SMART" id="SM00355">
    <property type="entry name" value="ZnF_C2H2"/>
    <property type="match status" value="4"/>
</dbReference>
<evidence type="ECO:0000313" key="3">
    <source>
        <dbReference type="Proteomes" id="UP000274131"/>
    </source>
</evidence>
<keyword evidence="3" id="KW-1185">Reference proteome</keyword>
<dbReference type="Proteomes" id="UP000274131">
    <property type="component" value="Unassembled WGS sequence"/>
</dbReference>
<dbReference type="WBParaSite" id="EVEC_0001063601-mRNA-1">
    <property type="protein sequence ID" value="EVEC_0001063601-mRNA-1"/>
    <property type="gene ID" value="EVEC_0001063601"/>
</dbReference>
<reference evidence="2 3" key="2">
    <citation type="submission" date="2018-10" db="EMBL/GenBank/DDBJ databases">
        <authorList>
            <consortium name="Pathogen Informatics"/>
        </authorList>
    </citation>
    <scope>NUCLEOTIDE SEQUENCE [LARGE SCALE GENOMIC DNA]</scope>
</reference>
<evidence type="ECO:0000313" key="4">
    <source>
        <dbReference type="WBParaSite" id="EVEC_0001063601-mRNA-1"/>
    </source>
</evidence>
<dbReference type="InterPro" id="IPR013087">
    <property type="entry name" value="Znf_C2H2_type"/>
</dbReference>
<dbReference type="Gene3D" id="3.30.160.60">
    <property type="entry name" value="Classic Zinc Finger"/>
    <property type="match status" value="1"/>
</dbReference>
<evidence type="ECO:0000259" key="1">
    <source>
        <dbReference type="PROSITE" id="PS00028"/>
    </source>
</evidence>
<feature type="domain" description="C2H2-type" evidence="1">
    <location>
        <begin position="341"/>
        <end position="362"/>
    </location>
</feature>
<reference evidence="4" key="1">
    <citation type="submission" date="2017-02" db="UniProtKB">
        <authorList>
            <consortium name="WormBaseParasite"/>
        </authorList>
    </citation>
    <scope>IDENTIFICATION</scope>
</reference>
<accession>A0A0N4VII3</accession>
<dbReference type="OrthoDB" id="5803872at2759"/>
<gene>
    <name evidence="2" type="ORF">EVEC_LOCUS9979</name>
</gene>
<dbReference type="PROSITE" id="PS00028">
    <property type="entry name" value="ZINC_FINGER_C2H2_1"/>
    <property type="match status" value="1"/>
</dbReference>
<dbReference type="EMBL" id="UXUI01010431">
    <property type="protein sequence ID" value="VDD95228.1"/>
    <property type="molecule type" value="Genomic_DNA"/>
</dbReference>